<proteinExistence type="inferred from homology"/>
<dbReference type="Pfam" id="PF08264">
    <property type="entry name" value="Anticodon_1"/>
    <property type="match status" value="1"/>
</dbReference>
<dbReference type="InterPro" id="IPR055416">
    <property type="entry name" value="RBD_LARS1"/>
</dbReference>
<dbReference type="Gene3D" id="1.10.730.10">
    <property type="entry name" value="Isoleucyl-tRNA Synthetase, Domain 1"/>
    <property type="match status" value="1"/>
</dbReference>
<dbReference type="SUPFAM" id="SSF47323">
    <property type="entry name" value="Anticodon-binding domain of a subclass of class I aminoacyl-tRNA synthetases"/>
    <property type="match status" value="1"/>
</dbReference>
<dbReference type="EC" id="6.1.1.4" evidence="2"/>
<evidence type="ECO:0000256" key="7">
    <source>
        <dbReference type="ARBA" id="ARBA00023146"/>
    </source>
</evidence>
<comment type="similarity">
    <text evidence="1">Belongs to the class-I aminoacyl-tRNA synthetase family.</text>
</comment>
<dbReference type="InterPro" id="IPR002300">
    <property type="entry name" value="aa-tRNA-synth_Ia"/>
</dbReference>
<dbReference type="SUPFAM" id="SSF50677">
    <property type="entry name" value="ValRS/IleRS/LeuRS editing domain"/>
    <property type="match status" value="1"/>
</dbReference>
<evidence type="ECO:0000259" key="10">
    <source>
        <dbReference type="Pfam" id="PF00133"/>
    </source>
</evidence>
<sequence length="1050" mass="119787">MGTFPYPYMNGRLHLGHAFTAGKVDFMTGYQRLKGKKALFPFAFHCTGMPIKACADKLKREMELYGNPPQFPVEPKQEQPEDKEPNQPKDTKPEEKGKSKKDTKPEDKPKTSKKEGKPEDKGKSKKSKTLQKAGGSKYQWHIMEASGVPSEEIHKFADPQHWLKYFPPLAQADLQDLGAKIDWRRKFITTDVNPYYDAFVRWQFNKLKRGGKIKFGKRETIYSPLDGQPCMDHDRQTGEGVGLTEYTLVKQELLRPYPKALQALEKLKQKVFLVPATLRPETMYGQTNCWVKPDGEYGAYIIDDEQVFICTPRAARNMKYQFVDGFRELKEVMRFNGEAMIGGALHAPLSKYPVIYIYPMFTILTKKTTGVVTSVPSDSPDDYAAFRDLKLKPALRQKYGIRNEQIDGFDLVPIIETPEFGKMAAVKVVDDLKIRSQNDYELLKEAHAKVYREGFYEGVILVGEHKGKKVSEVKNLIKKDLIDRNLAVRYWEPSGEVMSRSGDECVVALVDQWYLDYGEPSWQKLAFECLEQMETFGDEVRNQFVNGLEWIHEWACSRSFGLGSRIPWDPTYLIESLSDSTIYMAYYTIAHLLQGDVEGSVPGPAKVKPQQLTDEVFDFIFGHSEDYPETDIPKSVLDLCKREFNYWYPVSLRVSGKDLINNHLIFWIYNHVALFPRSKWPRGVKANGHVMLNGDKVSKSTGNFITLGDGIKRFSADGMRFALAESGDAIEDSNFTTENADNGLLRLHTFVEWCQEMVTERPNMKTGPPSTFAEKVFSANIDKCIQETDISYQKMLFQRATKFGFFDMILARDQYRQFVLSNPSEKYNWDIIHKFIKSLIVICAPITSHTSEHVWRNILKEEGSIFNTTFPVVSQTDSSILSANEYLNKTIATFRSKIGMHIRPPKKKGQPQNPYPKDARIYVALHYPDWHQEVLSILNKLYTEKGAFPDMSLIASTINSQGSQTLTKQFKKVMGLVALLKEEVEVEGASALSLSLPFNEVDVLTENTAYLETSLKLQKITIFRTTDSGLKESEELLSIGSPGKPLIFFD</sequence>
<dbReference type="GO" id="GO:0005524">
    <property type="term" value="F:ATP binding"/>
    <property type="evidence" value="ECO:0007669"/>
    <property type="project" value="UniProtKB-KW"/>
</dbReference>
<dbReference type="GO" id="GO:0002161">
    <property type="term" value="F:aminoacyl-tRNA deacylase activity"/>
    <property type="evidence" value="ECO:0007669"/>
    <property type="project" value="InterPro"/>
</dbReference>
<feature type="domain" description="Methionyl/Valyl/Leucyl/Isoleucyl-tRNA synthetase anticodon-binding" evidence="11">
    <location>
        <begin position="776"/>
        <end position="901"/>
    </location>
</feature>
<dbReference type="NCBIfam" id="TIGR00395">
    <property type="entry name" value="leuS_arch"/>
    <property type="match status" value="1"/>
</dbReference>
<evidence type="ECO:0000259" key="11">
    <source>
        <dbReference type="Pfam" id="PF08264"/>
    </source>
</evidence>
<protein>
    <recommendedName>
        <fullName evidence="2">leucine--tRNA ligase</fullName>
        <ecNumber evidence="2">6.1.1.4</ecNumber>
    </recommendedName>
    <alternativeName>
        <fullName evidence="8">Leucyl-tRNA synthetase</fullName>
    </alternativeName>
</protein>
<dbReference type="AlphaFoldDB" id="A0A6B2KWU0"/>
<feature type="region of interest" description="Disordered" evidence="9">
    <location>
        <begin position="65"/>
        <end position="136"/>
    </location>
</feature>
<name>A0A6B2KWU0_9EUKA</name>
<dbReference type="InterPro" id="IPR009008">
    <property type="entry name" value="Val/Leu/Ile-tRNA-synth_edit"/>
</dbReference>
<dbReference type="EMBL" id="GIBP01000217">
    <property type="protein sequence ID" value="NDV29186.1"/>
    <property type="molecule type" value="Transcribed_RNA"/>
</dbReference>
<dbReference type="Gene3D" id="3.40.50.620">
    <property type="entry name" value="HUPs"/>
    <property type="match status" value="2"/>
</dbReference>
<reference evidence="13" key="1">
    <citation type="journal article" date="2020" name="J. Eukaryot. Microbiol.">
        <title>De novo Sequencing, Assembly and Annotation of the Transcriptome for the Free-Living Testate Amoeba Arcella intermedia.</title>
        <authorList>
            <person name="Ribeiro G.M."/>
            <person name="Porfirio-Sousa A.L."/>
            <person name="Maurer-Alcala X.X."/>
            <person name="Katz L.A."/>
            <person name="Lahr D.J.G."/>
        </authorList>
    </citation>
    <scope>NUCLEOTIDE SEQUENCE</scope>
</reference>
<keyword evidence="3" id="KW-0436">Ligase</keyword>
<feature type="domain" description="Aminoacyl-tRNA synthetase class Ia" evidence="10">
    <location>
        <begin position="162"/>
        <end position="734"/>
    </location>
</feature>
<organism evidence="13">
    <name type="scientific">Arcella intermedia</name>
    <dbReference type="NCBI Taxonomy" id="1963864"/>
    <lineage>
        <taxon>Eukaryota</taxon>
        <taxon>Amoebozoa</taxon>
        <taxon>Tubulinea</taxon>
        <taxon>Elardia</taxon>
        <taxon>Arcellinida</taxon>
        <taxon>Sphaerothecina</taxon>
        <taxon>Arcellidae</taxon>
        <taxon>Arcella</taxon>
    </lineage>
</organism>
<dbReference type="InterPro" id="IPR004493">
    <property type="entry name" value="Leu-tRNA-synth_Ia_arc/euk"/>
</dbReference>
<evidence type="ECO:0000256" key="1">
    <source>
        <dbReference type="ARBA" id="ARBA00005594"/>
    </source>
</evidence>
<dbReference type="PANTHER" id="PTHR45794">
    <property type="entry name" value="LEUCYL-TRNA SYNTHETASE"/>
    <property type="match status" value="1"/>
</dbReference>
<feature type="compositionally biased region" description="Basic and acidic residues" evidence="9">
    <location>
        <begin position="75"/>
        <end position="122"/>
    </location>
</feature>
<dbReference type="GO" id="GO:0006429">
    <property type="term" value="P:leucyl-tRNA aminoacylation"/>
    <property type="evidence" value="ECO:0007669"/>
    <property type="project" value="InterPro"/>
</dbReference>
<dbReference type="GO" id="GO:0004823">
    <property type="term" value="F:leucine-tRNA ligase activity"/>
    <property type="evidence" value="ECO:0007669"/>
    <property type="project" value="UniProtKB-EC"/>
</dbReference>
<keyword evidence="7" id="KW-0030">Aminoacyl-tRNA synthetase</keyword>
<keyword evidence="5" id="KW-0067">ATP-binding</keyword>
<keyword evidence="6" id="KW-0648">Protein biosynthesis</keyword>
<dbReference type="InterPro" id="IPR013155">
    <property type="entry name" value="M/V/L/I-tRNA-synth_anticd-bd"/>
</dbReference>
<dbReference type="Pfam" id="PF00133">
    <property type="entry name" value="tRNA-synt_1"/>
    <property type="match status" value="2"/>
</dbReference>
<evidence type="ECO:0000256" key="9">
    <source>
        <dbReference type="SAM" id="MobiDB-lite"/>
    </source>
</evidence>
<accession>A0A6B2KWU0</accession>
<evidence type="ECO:0000256" key="3">
    <source>
        <dbReference type="ARBA" id="ARBA00022598"/>
    </source>
</evidence>
<dbReference type="Pfam" id="PF24810">
    <property type="entry name" value="RBD_LARS1"/>
    <property type="match status" value="1"/>
</dbReference>
<feature type="domain" description="Leucine--tRNA ligase RagD-binding" evidence="12">
    <location>
        <begin position="923"/>
        <end position="996"/>
    </location>
</feature>
<evidence type="ECO:0000256" key="5">
    <source>
        <dbReference type="ARBA" id="ARBA00022840"/>
    </source>
</evidence>
<evidence type="ECO:0000256" key="8">
    <source>
        <dbReference type="ARBA" id="ARBA00030520"/>
    </source>
</evidence>
<dbReference type="InterPro" id="IPR014729">
    <property type="entry name" value="Rossmann-like_a/b/a_fold"/>
</dbReference>
<keyword evidence="4" id="KW-0547">Nucleotide-binding</keyword>
<dbReference type="Gene3D" id="3.90.740.10">
    <property type="entry name" value="Valyl/Leucyl/Isoleucyl-tRNA synthetase, editing domain"/>
    <property type="match status" value="1"/>
</dbReference>
<dbReference type="SUPFAM" id="SSF52374">
    <property type="entry name" value="Nucleotidylyl transferase"/>
    <property type="match status" value="1"/>
</dbReference>
<evidence type="ECO:0000259" key="12">
    <source>
        <dbReference type="Pfam" id="PF24810"/>
    </source>
</evidence>
<dbReference type="FunFam" id="3.90.740.10:FF:000001">
    <property type="entry name" value="Leucine--tRNA ligase, cytoplasmic"/>
    <property type="match status" value="1"/>
</dbReference>
<dbReference type="InterPro" id="IPR009080">
    <property type="entry name" value="tRNAsynth_Ia_anticodon-bd"/>
</dbReference>
<evidence type="ECO:0000256" key="2">
    <source>
        <dbReference type="ARBA" id="ARBA00013164"/>
    </source>
</evidence>
<evidence type="ECO:0000313" key="13">
    <source>
        <dbReference type="EMBL" id="NDV29186.1"/>
    </source>
</evidence>
<evidence type="ECO:0000256" key="4">
    <source>
        <dbReference type="ARBA" id="ARBA00022741"/>
    </source>
</evidence>
<feature type="domain" description="Aminoacyl-tRNA synthetase class Ia" evidence="10">
    <location>
        <begin position="5"/>
        <end position="57"/>
    </location>
</feature>
<dbReference type="PANTHER" id="PTHR45794:SF1">
    <property type="entry name" value="LEUCINE--TRNA LIGASE, CYTOPLASMIC"/>
    <property type="match status" value="1"/>
</dbReference>
<evidence type="ECO:0000256" key="6">
    <source>
        <dbReference type="ARBA" id="ARBA00022917"/>
    </source>
</evidence>